<keyword evidence="3" id="KW-1185">Reference proteome</keyword>
<dbReference type="InterPro" id="IPR011250">
    <property type="entry name" value="OMP/PagP_B-barrel"/>
</dbReference>
<dbReference type="EMBL" id="JAFKCT010000004">
    <property type="protein sequence ID" value="MBN7811465.1"/>
    <property type="molecule type" value="Genomic_DNA"/>
</dbReference>
<keyword evidence="1" id="KW-0732">Signal</keyword>
<reference evidence="2 3" key="1">
    <citation type="submission" date="2021-03" db="EMBL/GenBank/DDBJ databases">
        <title>novel species isolated from a fishpond in China.</title>
        <authorList>
            <person name="Lu H."/>
            <person name="Cai Z."/>
        </authorList>
    </citation>
    <scope>NUCLEOTIDE SEQUENCE [LARGE SCALE GENOMIC DNA]</scope>
    <source>
        <strain evidence="2 3">H41</strain>
    </source>
</reference>
<dbReference type="Proteomes" id="UP000664317">
    <property type="component" value="Unassembled WGS sequence"/>
</dbReference>
<gene>
    <name evidence="2" type="ORF">J0A68_10895</name>
</gene>
<dbReference type="RefSeq" id="WP_206578248.1">
    <property type="nucleotide sequence ID" value="NZ_JAFKCT010000004.1"/>
</dbReference>
<name>A0ABS3C5L9_9BACT</name>
<comment type="caution">
    <text evidence="2">The sequence shown here is derived from an EMBL/GenBank/DDBJ whole genome shotgun (WGS) entry which is preliminary data.</text>
</comment>
<evidence type="ECO:0000256" key="1">
    <source>
        <dbReference type="SAM" id="SignalP"/>
    </source>
</evidence>
<evidence type="ECO:0008006" key="4">
    <source>
        <dbReference type="Google" id="ProtNLM"/>
    </source>
</evidence>
<dbReference type="Gene3D" id="2.40.160.20">
    <property type="match status" value="1"/>
</dbReference>
<organism evidence="2 3">
    <name type="scientific">Algoriphagus oliviformis</name>
    <dbReference type="NCBI Taxonomy" id="2811231"/>
    <lineage>
        <taxon>Bacteria</taxon>
        <taxon>Pseudomonadati</taxon>
        <taxon>Bacteroidota</taxon>
        <taxon>Cytophagia</taxon>
        <taxon>Cytophagales</taxon>
        <taxon>Cyclobacteriaceae</taxon>
        <taxon>Algoriphagus</taxon>
    </lineage>
</organism>
<sequence length="201" mass="21895">MKKLLGLVLALLLTQAAYSQTEGKFRYQMDLGFAAPKDGGIGAMVHLEPQILVLDNLAVGLRMGVTGMAKDVTYYEIPDDYEGELSGNLSVSGTANYYFNYGKGRVAPYIGAGFGYYALSNVDVDGDNIEDAENLEASFAWAPMVRVGVELRKFRIGAEYNFVPSSNLQNVNGEVIGEATNEYFGFTLGFFVGGGRWGNKY</sequence>
<feature type="chain" id="PRO_5045913271" description="Outer membrane protein beta-barrel domain-containing protein" evidence="1">
    <location>
        <begin position="20"/>
        <end position="201"/>
    </location>
</feature>
<evidence type="ECO:0000313" key="3">
    <source>
        <dbReference type="Proteomes" id="UP000664317"/>
    </source>
</evidence>
<dbReference type="SUPFAM" id="SSF56925">
    <property type="entry name" value="OMPA-like"/>
    <property type="match status" value="1"/>
</dbReference>
<evidence type="ECO:0000313" key="2">
    <source>
        <dbReference type="EMBL" id="MBN7811465.1"/>
    </source>
</evidence>
<proteinExistence type="predicted"/>
<feature type="signal peptide" evidence="1">
    <location>
        <begin position="1"/>
        <end position="19"/>
    </location>
</feature>
<accession>A0ABS3C5L9</accession>
<protein>
    <recommendedName>
        <fullName evidence="4">Outer membrane protein beta-barrel domain-containing protein</fullName>
    </recommendedName>
</protein>